<dbReference type="GO" id="GO:0005829">
    <property type="term" value="C:cytosol"/>
    <property type="evidence" value="ECO:0007669"/>
    <property type="project" value="TreeGrafter"/>
</dbReference>
<evidence type="ECO:0000256" key="2">
    <source>
        <dbReference type="ARBA" id="ARBA00013017"/>
    </source>
</evidence>
<evidence type="ECO:0000256" key="1">
    <source>
        <dbReference type="ARBA" id="ARBA00009796"/>
    </source>
</evidence>
<keyword evidence="3" id="KW-0560">Oxidoreductase</keyword>
<dbReference type="InterPro" id="IPR050217">
    <property type="entry name" value="Peroxiredoxin"/>
</dbReference>
<name>A0A5E4M7V9_9HEMI</name>
<organism evidence="6 7">
    <name type="scientific">Cinara cedri</name>
    <dbReference type="NCBI Taxonomy" id="506608"/>
    <lineage>
        <taxon>Eukaryota</taxon>
        <taxon>Metazoa</taxon>
        <taxon>Ecdysozoa</taxon>
        <taxon>Arthropoda</taxon>
        <taxon>Hexapoda</taxon>
        <taxon>Insecta</taxon>
        <taxon>Pterygota</taxon>
        <taxon>Neoptera</taxon>
        <taxon>Paraneoptera</taxon>
        <taxon>Hemiptera</taxon>
        <taxon>Sternorrhyncha</taxon>
        <taxon>Aphidomorpha</taxon>
        <taxon>Aphidoidea</taxon>
        <taxon>Aphididae</taxon>
        <taxon>Lachninae</taxon>
        <taxon>Cinara</taxon>
    </lineage>
</organism>
<dbReference type="AlphaFoldDB" id="A0A5E4M7V9"/>
<dbReference type="EC" id="1.11.1.24" evidence="2"/>
<comment type="catalytic activity">
    <reaction evidence="4">
        <text>a hydroperoxide + [thioredoxin]-dithiol = an alcohol + [thioredoxin]-disulfide + H2O</text>
        <dbReference type="Rhea" id="RHEA:62620"/>
        <dbReference type="Rhea" id="RHEA-COMP:10698"/>
        <dbReference type="Rhea" id="RHEA-COMP:10700"/>
        <dbReference type="ChEBI" id="CHEBI:15377"/>
        <dbReference type="ChEBI" id="CHEBI:29950"/>
        <dbReference type="ChEBI" id="CHEBI:30879"/>
        <dbReference type="ChEBI" id="CHEBI:35924"/>
        <dbReference type="ChEBI" id="CHEBI:50058"/>
        <dbReference type="EC" id="1.11.1.24"/>
    </reaction>
</comment>
<sequence length="135" mass="15740">MHFKKREIEVVGVSFDSVFTHNAWRQVRIKKGGIGVIQYSMITDIKREIIKAYDIEHPNSSVTLRGSFLIDTISILRHQVINDLPLGHNIDEMIRMIDALQFYENMVTYVLHNGKKAKKECILLLKELLNIYQKI</sequence>
<dbReference type="GO" id="GO:0045454">
    <property type="term" value="P:cell redox homeostasis"/>
    <property type="evidence" value="ECO:0007669"/>
    <property type="project" value="TreeGrafter"/>
</dbReference>
<evidence type="ECO:0000256" key="3">
    <source>
        <dbReference type="ARBA" id="ARBA00023002"/>
    </source>
</evidence>
<gene>
    <name evidence="6" type="ORF">CINCED_3A025373</name>
</gene>
<reference evidence="6 7" key="1">
    <citation type="submission" date="2019-08" db="EMBL/GenBank/DDBJ databases">
        <authorList>
            <person name="Alioto T."/>
            <person name="Alioto T."/>
            <person name="Gomez Garrido J."/>
        </authorList>
    </citation>
    <scope>NUCLEOTIDE SEQUENCE [LARGE SCALE GENOMIC DNA]</scope>
</reference>
<dbReference type="GO" id="GO:0006979">
    <property type="term" value="P:response to oxidative stress"/>
    <property type="evidence" value="ECO:0007669"/>
    <property type="project" value="TreeGrafter"/>
</dbReference>
<evidence type="ECO:0000313" key="7">
    <source>
        <dbReference type="Proteomes" id="UP000325440"/>
    </source>
</evidence>
<keyword evidence="7" id="KW-1185">Reference proteome</keyword>
<dbReference type="InterPro" id="IPR000866">
    <property type="entry name" value="AhpC/TSA"/>
</dbReference>
<dbReference type="GO" id="GO:0042744">
    <property type="term" value="P:hydrogen peroxide catabolic process"/>
    <property type="evidence" value="ECO:0007669"/>
    <property type="project" value="TreeGrafter"/>
</dbReference>
<dbReference type="SUPFAM" id="SSF52833">
    <property type="entry name" value="Thioredoxin-like"/>
    <property type="match status" value="1"/>
</dbReference>
<dbReference type="InterPro" id="IPR036249">
    <property type="entry name" value="Thioredoxin-like_sf"/>
</dbReference>
<evidence type="ECO:0000313" key="6">
    <source>
        <dbReference type="EMBL" id="VVC27433.1"/>
    </source>
</evidence>
<dbReference type="Proteomes" id="UP000325440">
    <property type="component" value="Unassembled WGS sequence"/>
</dbReference>
<evidence type="ECO:0000256" key="4">
    <source>
        <dbReference type="ARBA" id="ARBA00049091"/>
    </source>
</evidence>
<protein>
    <recommendedName>
        <fullName evidence="2">thioredoxin-dependent peroxiredoxin</fullName>
        <ecNumber evidence="2">1.11.1.24</ecNumber>
    </recommendedName>
</protein>
<feature type="domain" description="Alkyl hydroperoxide reductase subunit C/ Thiol specific antioxidant" evidence="5">
    <location>
        <begin position="3"/>
        <end position="78"/>
    </location>
</feature>
<dbReference type="OrthoDB" id="185659at2759"/>
<dbReference type="PANTHER" id="PTHR10681:SF128">
    <property type="entry name" value="THIOREDOXIN-DEPENDENT PEROXIDE REDUCTASE, MITOCHONDRIAL"/>
    <property type="match status" value="1"/>
</dbReference>
<evidence type="ECO:0000259" key="5">
    <source>
        <dbReference type="Pfam" id="PF00578"/>
    </source>
</evidence>
<dbReference type="GO" id="GO:0033554">
    <property type="term" value="P:cellular response to stress"/>
    <property type="evidence" value="ECO:0007669"/>
    <property type="project" value="TreeGrafter"/>
</dbReference>
<accession>A0A5E4M7V9</accession>
<proteinExistence type="inferred from homology"/>
<dbReference type="PANTHER" id="PTHR10681">
    <property type="entry name" value="THIOREDOXIN PEROXIDASE"/>
    <property type="match status" value="1"/>
</dbReference>
<dbReference type="GO" id="GO:0008379">
    <property type="term" value="F:thioredoxin peroxidase activity"/>
    <property type="evidence" value="ECO:0007669"/>
    <property type="project" value="TreeGrafter"/>
</dbReference>
<dbReference type="Gene3D" id="3.40.30.10">
    <property type="entry name" value="Glutaredoxin"/>
    <property type="match status" value="1"/>
</dbReference>
<dbReference type="Pfam" id="PF00578">
    <property type="entry name" value="AhpC-TSA"/>
    <property type="match status" value="1"/>
</dbReference>
<comment type="similarity">
    <text evidence="1">Belongs to the peroxiredoxin family. AhpC/Prx1 subfamily.</text>
</comment>
<dbReference type="EMBL" id="CABPRJ010000113">
    <property type="protein sequence ID" value="VVC27433.1"/>
    <property type="molecule type" value="Genomic_DNA"/>
</dbReference>